<dbReference type="PANTHER" id="PTHR43651">
    <property type="entry name" value="1,4-ALPHA-GLUCAN-BRANCHING ENZYME"/>
    <property type="match status" value="1"/>
</dbReference>
<evidence type="ECO:0000256" key="5">
    <source>
        <dbReference type="ARBA" id="ARBA00022679"/>
    </source>
</evidence>
<evidence type="ECO:0000259" key="7">
    <source>
        <dbReference type="SMART" id="SM00642"/>
    </source>
</evidence>
<evidence type="ECO:0000256" key="3">
    <source>
        <dbReference type="ARBA" id="ARBA00012541"/>
    </source>
</evidence>
<evidence type="ECO:0000256" key="2">
    <source>
        <dbReference type="ARBA" id="ARBA00009000"/>
    </source>
</evidence>
<comment type="similarity">
    <text evidence="2">Belongs to the glycosyl hydrolase 13 family. GlgB subfamily.</text>
</comment>
<dbReference type="SUPFAM" id="SSF81296">
    <property type="entry name" value="E set domains"/>
    <property type="match status" value="1"/>
</dbReference>
<reference evidence="8 9" key="1">
    <citation type="journal article" date="2016" name="Nat. Commun.">
        <title>Thousands of microbial genomes shed light on interconnected biogeochemical processes in an aquifer system.</title>
        <authorList>
            <person name="Anantharaman K."/>
            <person name="Brown C.T."/>
            <person name="Hug L.A."/>
            <person name="Sharon I."/>
            <person name="Castelle C.J."/>
            <person name="Probst A.J."/>
            <person name="Thomas B.C."/>
            <person name="Singh A."/>
            <person name="Wilkins M.J."/>
            <person name="Karaoz U."/>
            <person name="Brodie E.L."/>
            <person name="Williams K.H."/>
            <person name="Hubbard S.S."/>
            <person name="Banfield J.F."/>
        </authorList>
    </citation>
    <scope>NUCLEOTIDE SEQUENCE [LARGE SCALE GENOMIC DNA]</scope>
</reference>
<feature type="domain" description="Glycosyl hydrolase family 13 catalytic" evidence="7">
    <location>
        <begin position="190"/>
        <end position="539"/>
    </location>
</feature>
<dbReference type="Pfam" id="PF02922">
    <property type="entry name" value="CBM_48"/>
    <property type="match status" value="1"/>
</dbReference>
<dbReference type="InterPro" id="IPR017853">
    <property type="entry name" value="GH"/>
</dbReference>
<evidence type="ECO:0000313" key="9">
    <source>
        <dbReference type="Proteomes" id="UP000179243"/>
    </source>
</evidence>
<dbReference type="GO" id="GO:0043169">
    <property type="term" value="F:cation binding"/>
    <property type="evidence" value="ECO:0007669"/>
    <property type="project" value="InterPro"/>
</dbReference>
<dbReference type="CDD" id="cd02854">
    <property type="entry name" value="E_set_GBE_euk_N"/>
    <property type="match status" value="1"/>
</dbReference>
<dbReference type="InterPro" id="IPR006048">
    <property type="entry name" value="A-amylase/branching_C"/>
</dbReference>
<dbReference type="InterPro" id="IPR014756">
    <property type="entry name" value="Ig_E-set"/>
</dbReference>
<dbReference type="GO" id="GO:0005978">
    <property type="term" value="P:glycogen biosynthetic process"/>
    <property type="evidence" value="ECO:0007669"/>
    <property type="project" value="InterPro"/>
</dbReference>
<dbReference type="GO" id="GO:0005737">
    <property type="term" value="C:cytoplasm"/>
    <property type="evidence" value="ECO:0007669"/>
    <property type="project" value="TreeGrafter"/>
</dbReference>
<accession>A0A1F7FB58</accession>
<keyword evidence="4" id="KW-0328">Glycosyltransferase</keyword>
<dbReference type="SMART" id="SM00642">
    <property type="entry name" value="Aamy"/>
    <property type="match status" value="1"/>
</dbReference>
<dbReference type="GO" id="GO:0003844">
    <property type="term" value="F:1,4-alpha-glucan branching enzyme activity"/>
    <property type="evidence" value="ECO:0007669"/>
    <property type="project" value="UniProtKB-EC"/>
</dbReference>
<dbReference type="Gene3D" id="3.20.20.80">
    <property type="entry name" value="Glycosidases"/>
    <property type="match status" value="1"/>
</dbReference>
<dbReference type="Pfam" id="PF00128">
    <property type="entry name" value="Alpha-amylase"/>
    <property type="match status" value="1"/>
</dbReference>
<evidence type="ECO:0000256" key="1">
    <source>
        <dbReference type="ARBA" id="ARBA00000826"/>
    </source>
</evidence>
<comment type="caution">
    <text evidence="8">The sequence shown here is derived from an EMBL/GenBank/DDBJ whole genome shotgun (WGS) entry which is preliminary data.</text>
</comment>
<proteinExistence type="inferred from homology"/>
<dbReference type="InterPro" id="IPR006047">
    <property type="entry name" value="GH13_cat_dom"/>
</dbReference>
<dbReference type="FunFam" id="3.20.20.80:FF:000001">
    <property type="entry name" value="1,4-alpha-glucan branching enzyme"/>
    <property type="match status" value="1"/>
</dbReference>
<feature type="active site" description="Proton donor" evidence="6">
    <location>
        <position position="378"/>
    </location>
</feature>
<evidence type="ECO:0000313" key="8">
    <source>
        <dbReference type="EMBL" id="OGK03899.1"/>
    </source>
</evidence>
<dbReference type="SUPFAM" id="SSF51445">
    <property type="entry name" value="(Trans)glycosidases"/>
    <property type="match status" value="1"/>
</dbReference>
<dbReference type="InterPro" id="IPR013780">
    <property type="entry name" value="Glyco_hydro_b"/>
</dbReference>
<comment type="catalytic activity">
    <reaction evidence="1">
        <text>Transfers a segment of a (1-&gt;4)-alpha-D-glucan chain to a primary hydroxy group in a similar glucan chain.</text>
        <dbReference type="EC" id="2.4.1.18"/>
    </reaction>
</comment>
<dbReference type="EMBL" id="MFYX01000080">
    <property type="protein sequence ID" value="OGK03899.1"/>
    <property type="molecule type" value="Genomic_DNA"/>
</dbReference>
<dbReference type="InterPro" id="IPR013783">
    <property type="entry name" value="Ig-like_fold"/>
</dbReference>
<dbReference type="InterPro" id="IPR004193">
    <property type="entry name" value="Glyco_hydro_13_N"/>
</dbReference>
<evidence type="ECO:0000256" key="4">
    <source>
        <dbReference type="ARBA" id="ARBA00022676"/>
    </source>
</evidence>
<dbReference type="SUPFAM" id="SSF51011">
    <property type="entry name" value="Glycosyl hydrolase domain"/>
    <property type="match status" value="1"/>
</dbReference>
<dbReference type="Gene3D" id="2.60.40.1180">
    <property type="entry name" value="Golgi alpha-mannosidase II"/>
    <property type="match status" value="1"/>
</dbReference>
<dbReference type="GO" id="GO:0004553">
    <property type="term" value="F:hydrolase activity, hydrolyzing O-glycosyl compounds"/>
    <property type="evidence" value="ECO:0007669"/>
    <property type="project" value="InterPro"/>
</dbReference>
<dbReference type="EC" id="2.4.1.18" evidence="3"/>
<dbReference type="Proteomes" id="UP000179243">
    <property type="component" value="Unassembled WGS sequence"/>
</dbReference>
<organism evidence="8 9">
    <name type="scientific">Candidatus Raymondbacteria bacterium RIFOXYD12_FULL_49_13</name>
    <dbReference type="NCBI Taxonomy" id="1817890"/>
    <lineage>
        <taxon>Bacteria</taxon>
        <taxon>Raymondiibacteriota</taxon>
    </lineage>
</organism>
<dbReference type="PANTHER" id="PTHR43651:SF3">
    <property type="entry name" value="1,4-ALPHA-GLUCAN-BRANCHING ENZYME"/>
    <property type="match status" value="1"/>
</dbReference>
<sequence length="662" mass="76833">MPAIVIQDPLLEPYAHHIQRRLDQVNFRIREFTTDGKAFKDMALGHLYYGLHKEPERWVFREWAPNATEIYLIGEFSDWGILDTFKFRRINGVNWELEVPLGILRHKDLYRIFIRWPGGEGHRIPAWATRVVQDPATLIFNAQVWSPDVPYVWKNTRPGGKAAAPFIYEAHVGMAGEELRMATYDEFRKNVFPRIAKAGYNTIQLMAIMEHPYYASFGYQVSSFFAPSSRFGTPDELKQLIDEAHKYGFRVIMDLVHSHAVKNEMEGLARFDGTHWQFFHDGARGTHAHWDSKCFNYGKPEVVHFLLSNCRYWLEEFRFDGFRFDGVTSMLYLDHGLRNFTHYDFYFDGNQDEDALTYLCLANRLIHEVHPGAITIAEDVSGMPGLASPLDQGGYGFDYRLAMGTPDYWIRIIKDKRDEEWDMGEMFYELTNRRKDEKVVGYAESHDQAIVGDQTIIFRLMERAMYTDMHGSSDTLAVERGIALHKMIRLITAATSGNGYLNFMGNEFGHPEWIDFPREGNGWSFSHARRQWSLADDADLKYRPLGLFDKHMLDFLKREEVLLHPHIEELWIHNEDKTLVFGRAGLIFAFNFNPDRSFPDYGFLVEHGKYSIILDSDQKKFGGQGRIDNSLVYASFATSEPHKGLLKIYLPARTAMVMKWLA</sequence>
<dbReference type="InterPro" id="IPR037439">
    <property type="entry name" value="Branching_enzy"/>
</dbReference>
<name>A0A1F7FB58_UNCRA</name>
<dbReference type="PIRSF" id="PIRSF000463">
    <property type="entry name" value="GlgB"/>
    <property type="match status" value="1"/>
</dbReference>
<evidence type="ECO:0000256" key="6">
    <source>
        <dbReference type="PIRSR" id="PIRSR000463-1"/>
    </source>
</evidence>
<feature type="active site" description="Nucleophile" evidence="6">
    <location>
        <position position="325"/>
    </location>
</feature>
<keyword evidence="5" id="KW-0808">Transferase</keyword>
<gene>
    <name evidence="8" type="ORF">A2519_00595</name>
</gene>
<dbReference type="AlphaFoldDB" id="A0A1F7FB58"/>
<dbReference type="Gene3D" id="2.60.40.10">
    <property type="entry name" value="Immunoglobulins"/>
    <property type="match status" value="1"/>
</dbReference>
<protein>
    <recommendedName>
        <fullName evidence="3">1,4-alpha-glucan branching enzyme</fullName>
        <ecNumber evidence="3">2.4.1.18</ecNumber>
    </recommendedName>
</protein>
<dbReference type="FunFam" id="2.60.40.1180:FF:000050">
    <property type="entry name" value="1,4-alpha-glucan branching enzyme"/>
    <property type="match status" value="1"/>
</dbReference>
<dbReference type="Pfam" id="PF02806">
    <property type="entry name" value="Alpha-amylase_C"/>
    <property type="match status" value="1"/>
</dbReference>
<dbReference type="CDD" id="cd11321">
    <property type="entry name" value="AmyAc_bac_euk_BE"/>
    <property type="match status" value="1"/>
</dbReference>